<dbReference type="OrthoDB" id="253107at2759"/>
<dbReference type="Proteomes" id="UP000284403">
    <property type="component" value="Unassembled WGS sequence"/>
</dbReference>
<dbReference type="GeneID" id="40320455"/>
<dbReference type="RefSeq" id="XP_029226168.1">
    <property type="nucleotide sequence ID" value="XM_029373712.1"/>
</dbReference>
<feature type="region of interest" description="Disordered" evidence="1">
    <location>
        <begin position="442"/>
        <end position="468"/>
    </location>
</feature>
<feature type="region of interest" description="Disordered" evidence="1">
    <location>
        <begin position="1"/>
        <end position="68"/>
    </location>
</feature>
<proteinExistence type="predicted"/>
<evidence type="ECO:0000313" key="3">
    <source>
        <dbReference type="Proteomes" id="UP000284403"/>
    </source>
</evidence>
<dbReference type="EMBL" id="MKKU01000490">
    <property type="protein sequence ID" value="RNF10125.1"/>
    <property type="molecule type" value="Genomic_DNA"/>
</dbReference>
<feature type="region of interest" description="Disordered" evidence="1">
    <location>
        <begin position="513"/>
        <end position="549"/>
    </location>
</feature>
<comment type="caution">
    <text evidence="2">The sequence shown here is derived from an EMBL/GenBank/DDBJ whole genome shotgun (WGS) entry which is preliminary data.</text>
</comment>
<keyword evidence="3" id="KW-1185">Reference proteome</keyword>
<feature type="compositionally biased region" description="Low complexity" evidence="1">
    <location>
        <begin position="1"/>
        <end position="15"/>
    </location>
</feature>
<sequence>MGSPVVTRAATATPAWRGSARTTPLTSPQRQHGSGASLPRQQSRRPPPQQDAREVAGSPSPALEARGRGRGLLLPPAAAMKPRTATAAAAASSVSTALAPASSSSSSSTAQHNVLPLHDQPAFRTDLVHRTVFVFGLHTVEECRALLQLLQEKCGPVAGAFRTADLTRQSDTASAAASSWGAGVRGGAGAVICVAFYRADSACMARRLDNTAQVFQKRFLVEGAARFQHLASLYESMSVSAAAAALAAAAVAPQHERLWLLLFSPTVGGATVDWQAAAAAVGRGEALLLTAAPPSAGRGGEEGGAGGVGFLLRRDHASGGRHHTHLGFRPTAAVPQPRRFDFATEPTAPTASTAPAAATSANPAGCTADALGRSNTLQQQYYSTRYESSDAPLFSLVARLPSLVLSHMFHRGSDAAADAGVSYGEAYLPAPLRQRVERVDGRRGDAATAASPVAGGGGGSGVGDEGAPLASGERAAGAAYIPRMRSVGDYVVATLPFATHLLAPLFRAGGDDAPLDDGHPTTGSRGDLSGVGGAGSAGGGSSGLGGAAEGRSGGGAGFYGGRLPRTTAFASARRKRPRDVPGFVDDTEAAAAAAVVAGNPLRGLGEGFVSLQPDTLAALSPAATPATPPAANLDAAASNEAVRAYVTARVRLRSLPRPHGDAPAPAPVPSPLAAPPPPPPAGSVWQELTSPREWGRLLRRARGLYDRFCRVPVGGEGG</sequence>
<feature type="compositionally biased region" description="Pro residues" evidence="1">
    <location>
        <begin position="664"/>
        <end position="681"/>
    </location>
</feature>
<protein>
    <submittedName>
        <fullName evidence="2">Uncharacterized protein</fullName>
    </submittedName>
</protein>
<dbReference type="AlphaFoldDB" id="A0A3R7KUQ6"/>
<accession>A0A3R7KUQ6</accession>
<feature type="compositionally biased region" description="Gly residues" evidence="1">
    <location>
        <begin position="529"/>
        <end position="549"/>
    </location>
</feature>
<feature type="compositionally biased region" description="Gly residues" evidence="1">
    <location>
        <begin position="454"/>
        <end position="464"/>
    </location>
</feature>
<organism evidence="2 3">
    <name type="scientific">Trypanosoma conorhini</name>
    <dbReference type="NCBI Taxonomy" id="83891"/>
    <lineage>
        <taxon>Eukaryota</taxon>
        <taxon>Discoba</taxon>
        <taxon>Euglenozoa</taxon>
        <taxon>Kinetoplastea</taxon>
        <taxon>Metakinetoplastina</taxon>
        <taxon>Trypanosomatida</taxon>
        <taxon>Trypanosomatidae</taxon>
        <taxon>Trypanosoma</taxon>
    </lineage>
</organism>
<feature type="region of interest" description="Disordered" evidence="1">
    <location>
        <begin position="655"/>
        <end position="684"/>
    </location>
</feature>
<evidence type="ECO:0000256" key="1">
    <source>
        <dbReference type="SAM" id="MobiDB-lite"/>
    </source>
</evidence>
<reference evidence="2 3" key="1">
    <citation type="journal article" date="2018" name="BMC Genomics">
        <title>Genomic comparison of Trypanosoma conorhini and Trypanosoma rangeli to Trypanosoma cruzi strains of high and low virulence.</title>
        <authorList>
            <person name="Bradwell K.R."/>
            <person name="Koparde V.N."/>
            <person name="Matveyev A.V."/>
            <person name="Serrano M.G."/>
            <person name="Alves J.M."/>
            <person name="Parikh H."/>
            <person name="Huang B."/>
            <person name="Lee V."/>
            <person name="Espinosa-Alvarez O."/>
            <person name="Ortiz P.A."/>
            <person name="Costa-Martins A.G."/>
            <person name="Teixeira M.M."/>
            <person name="Buck G.A."/>
        </authorList>
    </citation>
    <scope>NUCLEOTIDE SEQUENCE [LARGE SCALE GENOMIC DNA]</scope>
    <source>
        <strain evidence="2 3">025E</strain>
    </source>
</reference>
<feature type="compositionally biased region" description="Polar residues" evidence="1">
    <location>
        <begin position="20"/>
        <end position="34"/>
    </location>
</feature>
<evidence type="ECO:0000313" key="2">
    <source>
        <dbReference type="EMBL" id="RNF10125.1"/>
    </source>
</evidence>
<gene>
    <name evidence="2" type="ORF">Tco025E_06844</name>
</gene>
<name>A0A3R7KUQ6_9TRYP</name>